<dbReference type="Proteomes" id="UP001594351">
    <property type="component" value="Unassembled WGS sequence"/>
</dbReference>
<name>A0ABV6Z1F2_UNCC1</name>
<dbReference type="SUPFAM" id="SSF56300">
    <property type="entry name" value="Metallo-dependent phosphatases"/>
    <property type="match status" value="1"/>
</dbReference>
<accession>A0ABV6Z1F2</accession>
<proteinExistence type="predicted"/>
<dbReference type="Pfam" id="PF00149">
    <property type="entry name" value="Metallophos"/>
    <property type="match status" value="1"/>
</dbReference>
<dbReference type="EMBL" id="JBHPBY010000291">
    <property type="protein sequence ID" value="MFC1852276.1"/>
    <property type="molecule type" value="Genomic_DNA"/>
</dbReference>
<dbReference type="Gene3D" id="3.60.21.10">
    <property type="match status" value="1"/>
</dbReference>
<protein>
    <submittedName>
        <fullName evidence="2">Metallophosphoesterase</fullName>
    </submittedName>
</protein>
<gene>
    <name evidence="2" type="ORF">ACFL27_18930</name>
</gene>
<dbReference type="PANTHER" id="PTHR46546">
    <property type="entry name" value="SHEWANELLA-LIKE PROTEIN PHOSPHATASE 1"/>
    <property type="match status" value="1"/>
</dbReference>
<organism evidence="2 3">
    <name type="scientific">candidate division CSSED10-310 bacterium</name>
    <dbReference type="NCBI Taxonomy" id="2855610"/>
    <lineage>
        <taxon>Bacteria</taxon>
        <taxon>Bacteria division CSSED10-310</taxon>
    </lineage>
</organism>
<evidence type="ECO:0000313" key="3">
    <source>
        <dbReference type="Proteomes" id="UP001594351"/>
    </source>
</evidence>
<evidence type="ECO:0000313" key="2">
    <source>
        <dbReference type="EMBL" id="MFC1852276.1"/>
    </source>
</evidence>
<comment type="caution">
    <text evidence="2">The sequence shown here is derived from an EMBL/GenBank/DDBJ whole genome shotgun (WGS) entry which is preliminary data.</text>
</comment>
<dbReference type="InterPro" id="IPR029052">
    <property type="entry name" value="Metallo-depent_PP-like"/>
</dbReference>
<sequence length="311" mass="34662">MISHQALPLLLKRSLFLSLFMVTICFSSPIQGRECIWTGVERIIAVGDVHGDHQQFIKILRAAKVINKKNDWIAGKTHLVQTGDILDRGPDSRKVMDLLMKLEKQARAAGGYVHPLIGNHEAMNVCGDLRYVHDQEVAAYGGREALLKALSPTGRYGRWICSHNTVIKINDVLFVHGGLGPRYARMPLLKINETIRQELSQPDQSLMVISKDEAGPLWYRGLVYSEESALTKLLNPVRKFHQVRRIVVGHTVSKGGIRLRNNGRVIMIDVGMSKAYGGPAACLLIEHGQYFAVYPEVIQKLTTTPETVAVP</sequence>
<dbReference type="PANTHER" id="PTHR46546:SF4">
    <property type="entry name" value="SHEWANELLA-LIKE PROTEIN PHOSPHATASE 1"/>
    <property type="match status" value="1"/>
</dbReference>
<feature type="domain" description="Calcineurin-like phosphoesterase" evidence="1">
    <location>
        <begin position="42"/>
        <end position="252"/>
    </location>
</feature>
<dbReference type="InterPro" id="IPR004843">
    <property type="entry name" value="Calcineurin-like_PHP"/>
</dbReference>
<reference evidence="2 3" key="1">
    <citation type="submission" date="2024-09" db="EMBL/GenBank/DDBJ databases">
        <title>Laminarin stimulates single cell rates of sulfate reduction while oxygen inhibits transcriptomic activity in coastal marine sediment.</title>
        <authorList>
            <person name="Lindsay M."/>
            <person name="Orcutt B."/>
            <person name="Emerson D."/>
            <person name="Stepanauskas R."/>
            <person name="D'Angelo T."/>
        </authorList>
    </citation>
    <scope>NUCLEOTIDE SEQUENCE [LARGE SCALE GENOMIC DNA]</scope>
    <source>
        <strain evidence="2">SAG AM-311-K15</strain>
    </source>
</reference>
<keyword evidence="3" id="KW-1185">Reference proteome</keyword>
<evidence type="ECO:0000259" key="1">
    <source>
        <dbReference type="Pfam" id="PF00149"/>
    </source>
</evidence>